<evidence type="ECO:0000313" key="6">
    <source>
        <dbReference type="Proteomes" id="UP001265746"/>
    </source>
</evidence>
<dbReference type="InterPro" id="IPR019826">
    <property type="entry name" value="Carboxylesterase_B_AS"/>
</dbReference>
<dbReference type="InterPro" id="IPR029058">
    <property type="entry name" value="AB_hydrolase_fold"/>
</dbReference>
<dbReference type="SUPFAM" id="SSF53474">
    <property type="entry name" value="alpha/beta-Hydrolases"/>
    <property type="match status" value="1"/>
</dbReference>
<organism evidence="5 6">
    <name type="scientific">Phomopsis amygdali</name>
    <name type="common">Fusicoccum amygdali</name>
    <dbReference type="NCBI Taxonomy" id="1214568"/>
    <lineage>
        <taxon>Eukaryota</taxon>
        <taxon>Fungi</taxon>
        <taxon>Dikarya</taxon>
        <taxon>Ascomycota</taxon>
        <taxon>Pezizomycotina</taxon>
        <taxon>Sordariomycetes</taxon>
        <taxon>Sordariomycetidae</taxon>
        <taxon>Diaporthales</taxon>
        <taxon>Diaporthaceae</taxon>
        <taxon>Diaporthe</taxon>
    </lineage>
</organism>
<dbReference type="Gene3D" id="3.40.50.1820">
    <property type="entry name" value="alpha/beta hydrolase"/>
    <property type="match status" value="1"/>
</dbReference>
<accession>A0AAD9SAB7</accession>
<comment type="caution">
    <text evidence="5">The sequence shown here is derived from an EMBL/GenBank/DDBJ whole genome shotgun (WGS) entry which is preliminary data.</text>
</comment>
<keyword evidence="6" id="KW-1185">Reference proteome</keyword>
<evidence type="ECO:0000256" key="3">
    <source>
        <dbReference type="RuleBase" id="RU361235"/>
    </source>
</evidence>
<evidence type="ECO:0000259" key="4">
    <source>
        <dbReference type="Pfam" id="PF00135"/>
    </source>
</evidence>
<feature type="signal peptide" evidence="3">
    <location>
        <begin position="1"/>
        <end position="18"/>
    </location>
</feature>
<dbReference type="InterPro" id="IPR002018">
    <property type="entry name" value="CarbesteraseB"/>
</dbReference>
<proteinExistence type="inferred from homology"/>
<dbReference type="GO" id="GO:0016787">
    <property type="term" value="F:hydrolase activity"/>
    <property type="evidence" value="ECO:0007669"/>
    <property type="project" value="UniProtKB-KW"/>
</dbReference>
<gene>
    <name evidence="5" type="ORF">N8I77_009083</name>
</gene>
<dbReference type="PANTHER" id="PTHR11559">
    <property type="entry name" value="CARBOXYLESTERASE"/>
    <property type="match status" value="1"/>
</dbReference>
<protein>
    <recommendedName>
        <fullName evidence="3">Carboxylic ester hydrolase</fullName>
        <ecNumber evidence="3">3.1.1.-</ecNumber>
    </recommendedName>
</protein>
<evidence type="ECO:0000256" key="2">
    <source>
        <dbReference type="ARBA" id="ARBA00022801"/>
    </source>
</evidence>
<dbReference type="PROSITE" id="PS00122">
    <property type="entry name" value="CARBOXYLESTERASE_B_1"/>
    <property type="match status" value="1"/>
</dbReference>
<feature type="domain" description="Carboxylesterase type B" evidence="4">
    <location>
        <begin position="38"/>
        <end position="547"/>
    </location>
</feature>
<keyword evidence="2 3" id="KW-0378">Hydrolase</keyword>
<dbReference type="AlphaFoldDB" id="A0AAD9SAB7"/>
<comment type="similarity">
    <text evidence="1 3">Belongs to the type-B carboxylesterase/lipase family.</text>
</comment>
<dbReference type="Proteomes" id="UP001265746">
    <property type="component" value="Unassembled WGS sequence"/>
</dbReference>
<dbReference type="InterPro" id="IPR050309">
    <property type="entry name" value="Type-B_Carboxylest/Lipase"/>
</dbReference>
<keyword evidence="3" id="KW-0732">Signal</keyword>
<evidence type="ECO:0000256" key="1">
    <source>
        <dbReference type="ARBA" id="ARBA00005964"/>
    </source>
</evidence>
<name>A0AAD9SAB7_PHOAM</name>
<feature type="chain" id="PRO_5041778507" description="Carboxylic ester hydrolase" evidence="3">
    <location>
        <begin position="19"/>
        <end position="601"/>
    </location>
</feature>
<evidence type="ECO:0000313" key="5">
    <source>
        <dbReference type="EMBL" id="KAK2602565.1"/>
    </source>
</evidence>
<dbReference type="EMBL" id="JAUJFL010000005">
    <property type="protein sequence ID" value="KAK2602565.1"/>
    <property type="molecule type" value="Genomic_DNA"/>
</dbReference>
<dbReference type="FunFam" id="3.40.50.1820:FF:000266">
    <property type="entry name" value="Carboxylic ester hydrolase"/>
    <property type="match status" value="1"/>
</dbReference>
<dbReference type="EC" id="3.1.1.-" evidence="3"/>
<sequence length="601" mass="65452">MGITLLLMLVAAWATALSAHGRVIRTTRSSAPTVDLGYATYQGYYDDTYGLNMWKSVRYAAPPVGSLRWQAPRPPTGNGSLVLAVDQPPLCPQTGGYGFPEVYGFNSALGDEDCLFLNVYASPSASGLPVFLWIHGGGYGDFGALYDPSVLMNTNGNGFITVEIQYRLGAFGFLASEEVKTHGQLNAGLLDQRFALQWVQKHISKFGGDPSRVTIGGESAGAGSVMFHALGYGGKQPDLFSNIIAASPYSYAIYDYRDSIPTNYYHEFANLASCGQNSSRFQQYSSVFECLVATESEILQYASGNVSESFGYYGSWAFLPVIDEDYIQERPSLQLFRGLVAGQRILVGNNANEGVPLTNPRVKTREAYDNFVSSSFPLFDKSDIDQLNHIYQINNSAPGDSGIRYDTLGTGGPTALTQSGLATGIQQTAFNIQGETNFDCPAQWLAEAFSQADLQAWKYQYSVTPAFHGADLGTYFAVGATTPSADFRRAFQKVWGNFIVHDNPTITLNEATAGYANATAPVGTYGNINWPQYTVEQPYMMDLNTTGGDLTQVVVTPELSYYERTGAGIVNSFRLVDALAWEGGRGSRCGFWRDVSARVPY</sequence>
<reference evidence="5" key="1">
    <citation type="submission" date="2023-06" db="EMBL/GenBank/DDBJ databases">
        <authorList>
            <person name="Noh H."/>
        </authorList>
    </citation>
    <scope>NUCLEOTIDE SEQUENCE</scope>
    <source>
        <strain evidence="5">DUCC20226</strain>
    </source>
</reference>
<dbReference type="Pfam" id="PF00135">
    <property type="entry name" value="COesterase"/>
    <property type="match status" value="1"/>
</dbReference>